<feature type="signal peptide" evidence="2">
    <location>
        <begin position="1"/>
        <end position="22"/>
    </location>
</feature>
<dbReference type="OrthoDB" id="876970at2"/>
<feature type="chain" id="PRO_5014624467" evidence="2">
    <location>
        <begin position="23"/>
        <end position="298"/>
    </location>
</feature>
<feature type="compositionally biased region" description="Pro residues" evidence="1">
    <location>
        <begin position="280"/>
        <end position="298"/>
    </location>
</feature>
<evidence type="ECO:0000256" key="1">
    <source>
        <dbReference type="SAM" id="MobiDB-lite"/>
    </source>
</evidence>
<evidence type="ECO:0000256" key="2">
    <source>
        <dbReference type="SAM" id="SignalP"/>
    </source>
</evidence>
<gene>
    <name evidence="3" type="ORF">CLV45_2543</name>
</gene>
<name>A0A2M9BT27_9BACT</name>
<evidence type="ECO:0000313" key="4">
    <source>
        <dbReference type="Proteomes" id="UP000228535"/>
    </source>
</evidence>
<protein>
    <submittedName>
        <fullName evidence="3">Uncharacterized protein</fullName>
    </submittedName>
</protein>
<dbReference type="Proteomes" id="UP000228535">
    <property type="component" value="Unassembled WGS sequence"/>
</dbReference>
<feature type="region of interest" description="Disordered" evidence="1">
    <location>
        <begin position="162"/>
        <end position="182"/>
    </location>
</feature>
<sequence>MNHQYALRCGVLAALLALGGLASCGPTHYLTVKPVRPDSEWPDGRPSMSTNFDSVEVQVCYSHVRDKELMFEVEIRNGSGQEVAVNPGTFYYMPVMLDRKAAKRNAVKMNANVTYVPAQVYAVDPEHRIQALDAKLSYEARKANGISFIEWMDIASSITEVVAPPKGTEQEKQAEEQRREEQHVNNALIAESQHMDHAVKADRAVLEKQYWETKVLRKHILKPGELVHGYVTFPVYDQTLLLRVAMPVGERTLLFDFDQQRQKVQYKPAVTPKPVLASQPLPPADVVPIPPAGAPARD</sequence>
<organism evidence="3 4">
    <name type="scientific">Hymenobacter chitinivorans DSM 11115</name>
    <dbReference type="NCBI Taxonomy" id="1121954"/>
    <lineage>
        <taxon>Bacteria</taxon>
        <taxon>Pseudomonadati</taxon>
        <taxon>Bacteroidota</taxon>
        <taxon>Cytophagia</taxon>
        <taxon>Cytophagales</taxon>
        <taxon>Hymenobacteraceae</taxon>
        <taxon>Hymenobacter</taxon>
    </lineage>
</organism>
<proteinExistence type="predicted"/>
<dbReference type="RefSeq" id="WP_157807458.1">
    <property type="nucleotide sequence ID" value="NZ_PGFA01000001.1"/>
</dbReference>
<feature type="compositionally biased region" description="Basic and acidic residues" evidence="1">
    <location>
        <begin position="168"/>
        <end position="182"/>
    </location>
</feature>
<dbReference type="AlphaFoldDB" id="A0A2M9BT27"/>
<dbReference type="EMBL" id="PGFA01000001">
    <property type="protein sequence ID" value="PJJ61105.1"/>
    <property type="molecule type" value="Genomic_DNA"/>
</dbReference>
<keyword evidence="2" id="KW-0732">Signal</keyword>
<comment type="caution">
    <text evidence="3">The sequence shown here is derived from an EMBL/GenBank/DDBJ whole genome shotgun (WGS) entry which is preliminary data.</text>
</comment>
<feature type="region of interest" description="Disordered" evidence="1">
    <location>
        <begin position="271"/>
        <end position="298"/>
    </location>
</feature>
<accession>A0A2M9BT27</accession>
<reference evidence="3 4" key="1">
    <citation type="submission" date="2017-11" db="EMBL/GenBank/DDBJ databases">
        <title>Genomic Encyclopedia of Archaeal and Bacterial Type Strains, Phase II (KMG-II): From Individual Species to Whole Genera.</title>
        <authorList>
            <person name="Goeker M."/>
        </authorList>
    </citation>
    <scope>NUCLEOTIDE SEQUENCE [LARGE SCALE GENOMIC DNA]</scope>
    <source>
        <strain evidence="3 4">DSM 11115</strain>
    </source>
</reference>
<keyword evidence="4" id="KW-1185">Reference proteome</keyword>
<evidence type="ECO:0000313" key="3">
    <source>
        <dbReference type="EMBL" id="PJJ61105.1"/>
    </source>
</evidence>